<dbReference type="NCBIfam" id="TIGR00663">
    <property type="entry name" value="dnan"/>
    <property type="match status" value="1"/>
</dbReference>
<proteinExistence type="inferred from homology"/>
<name>A0ABN8XDW7_9BACT</name>
<evidence type="ECO:0000256" key="6">
    <source>
        <dbReference type="ARBA" id="ARBA00022695"/>
    </source>
</evidence>
<dbReference type="SMART" id="SM00480">
    <property type="entry name" value="POL3Bc"/>
    <property type="match status" value="1"/>
</dbReference>
<dbReference type="Gene3D" id="3.70.10.10">
    <property type="match status" value="1"/>
</dbReference>
<keyword evidence="15" id="KW-1185">Reference proteome</keyword>
<evidence type="ECO:0000313" key="14">
    <source>
        <dbReference type="EMBL" id="CAI9084413.1"/>
    </source>
</evidence>
<dbReference type="InterPro" id="IPR022634">
    <property type="entry name" value="DNA_polIII_beta_N"/>
</dbReference>
<evidence type="ECO:0000256" key="4">
    <source>
        <dbReference type="ARBA" id="ARBA00022490"/>
    </source>
</evidence>
<gene>
    <name evidence="14" type="ORF">MFUM_0002</name>
</gene>
<keyword evidence="8 10" id="KW-0239">DNA-directed DNA polymerase</keyword>
<evidence type="ECO:0000256" key="9">
    <source>
        <dbReference type="ARBA" id="ARBA00023125"/>
    </source>
</evidence>
<protein>
    <recommendedName>
        <fullName evidence="3 10">Beta sliding clamp</fullName>
    </recommendedName>
</protein>
<evidence type="ECO:0000259" key="12">
    <source>
        <dbReference type="Pfam" id="PF02767"/>
    </source>
</evidence>
<dbReference type="SUPFAM" id="SSF55979">
    <property type="entry name" value="DNA clamp"/>
    <property type="match status" value="3"/>
</dbReference>
<dbReference type="InterPro" id="IPR046938">
    <property type="entry name" value="DNA_clamp_sf"/>
</dbReference>
<reference evidence="14" key="1">
    <citation type="submission" date="2023-03" db="EMBL/GenBank/DDBJ databases">
        <authorList>
            <person name="Cremers G."/>
            <person name="Picone N."/>
        </authorList>
    </citation>
    <scope>NUCLEOTIDE SEQUENCE</scope>
    <source>
        <strain evidence="14">Sample_alias</strain>
    </source>
</reference>
<evidence type="ECO:0000256" key="2">
    <source>
        <dbReference type="ARBA" id="ARBA00010752"/>
    </source>
</evidence>
<comment type="subcellular location">
    <subcellularLocation>
        <location evidence="1 10">Cytoplasm</location>
    </subcellularLocation>
</comment>
<dbReference type="Gene3D" id="3.10.150.10">
    <property type="entry name" value="DNA Polymerase III, subunit A, domain 2"/>
    <property type="match status" value="1"/>
</dbReference>
<feature type="domain" description="DNA polymerase III beta sliding clamp N-terminal" evidence="11">
    <location>
        <begin position="1"/>
        <end position="119"/>
    </location>
</feature>
<keyword evidence="7 10" id="KW-0235">DNA replication</keyword>
<evidence type="ECO:0000256" key="3">
    <source>
        <dbReference type="ARBA" id="ARBA00021035"/>
    </source>
</evidence>
<evidence type="ECO:0000256" key="10">
    <source>
        <dbReference type="PIRNR" id="PIRNR000804"/>
    </source>
</evidence>
<dbReference type="Pfam" id="PF02767">
    <property type="entry name" value="DNA_pol3_beta_2"/>
    <property type="match status" value="1"/>
</dbReference>
<feature type="domain" description="DNA polymerase III beta sliding clamp C-terminal" evidence="13">
    <location>
        <begin position="244"/>
        <end position="368"/>
    </location>
</feature>
<evidence type="ECO:0000256" key="8">
    <source>
        <dbReference type="ARBA" id="ARBA00022932"/>
    </source>
</evidence>
<keyword evidence="5 10" id="KW-0808">Transferase</keyword>
<keyword evidence="9" id="KW-0238">DNA-binding</keyword>
<dbReference type="PANTHER" id="PTHR30478:SF0">
    <property type="entry name" value="BETA SLIDING CLAMP"/>
    <property type="match status" value="1"/>
</dbReference>
<evidence type="ECO:0000259" key="13">
    <source>
        <dbReference type="Pfam" id="PF02768"/>
    </source>
</evidence>
<evidence type="ECO:0000256" key="7">
    <source>
        <dbReference type="ARBA" id="ARBA00022705"/>
    </source>
</evidence>
<evidence type="ECO:0000313" key="15">
    <source>
        <dbReference type="Proteomes" id="UP001161497"/>
    </source>
</evidence>
<evidence type="ECO:0000256" key="1">
    <source>
        <dbReference type="ARBA" id="ARBA00004496"/>
    </source>
</evidence>
<dbReference type="Pfam" id="PF00712">
    <property type="entry name" value="DNA_pol3_beta"/>
    <property type="match status" value="1"/>
</dbReference>
<dbReference type="PANTHER" id="PTHR30478">
    <property type="entry name" value="DNA POLYMERASE III SUBUNIT BETA"/>
    <property type="match status" value="1"/>
</dbReference>
<comment type="function">
    <text evidence="10">Confers DNA tethering and processivity to DNA polymerases and other proteins. Acts as a clamp, forming a ring around DNA (a reaction catalyzed by the clamp-loading complex) which diffuses in an ATP-independent manner freely and bidirectionally along dsDNA. Initially characterized for its ability to contact the catalytic subunit of DNA polymerase III (Pol III), a complex, multichain enzyme responsible for most of the replicative synthesis in bacteria; Pol III exhibits 3'-5' exonuclease proofreading activity. The beta chain is required for initiation of replication as well as for processivity of DNA replication.</text>
</comment>
<feature type="domain" description="DNA polymerase III beta sliding clamp central" evidence="12">
    <location>
        <begin position="130"/>
        <end position="242"/>
    </location>
</feature>
<keyword evidence="4 10" id="KW-0963">Cytoplasm</keyword>
<dbReference type="CDD" id="cd00140">
    <property type="entry name" value="beta_clamp"/>
    <property type="match status" value="1"/>
</dbReference>
<keyword evidence="6 10" id="KW-0548">Nucleotidyltransferase</keyword>
<dbReference type="InterPro" id="IPR022635">
    <property type="entry name" value="DNA_polIII_beta_C"/>
</dbReference>
<comment type="similarity">
    <text evidence="2 10">Belongs to the beta sliding clamp family.</text>
</comment>
<dbReference type="InterPro" id="IPR001001">
    <property type="entry name" value="DNA_polIII_beta"/>
</dbReference>
<accession>A0ABN8XDW7</accession>
<dbReference type="Pfam" id="PF02768">
    <property type="entry name" value="DNA_pol3_beta_3"/>
    <property type="match status" value="1"/>
</dbReference>
<dbReference type="PIRSF" id="PIRSF000804">
    <property type="entry name" value="DNA_pol_III_b"/>
    <property type="match status" value="1"/>
</dbReference>
<evidence type="ECO:0000256" key="5">
    <source>
        <dbReference type="ARBA" id="ARBA00022679"/>
    </source>
</evidence>
<dbReference type="RefSeq" id="WP_009061931.1">
    <property type="nucleotide sequence ID" value="NZ_JAHXRZ010000004.1"/>
</dbReference>
<organism evidence="14 15">
    <name type="scientific">Candidatus Methylacidiphilum fumarolicum</name>
    <dbReference type="NCBI Taxonomy" id="591154"/>
    <lineage>
        <taxon>Bacteria</taxon>
        <taxon>Pseudomonadati</taxon>
        <taxon>Verrucomicrobiota</taxon>
        <taxon>Methylacidiphilae</taxon>
        <taxon>Methylacidiphilales</taxon>
        <taxon>Methylacidiphilaceae</taxon>
        <taxon>Methylacidiphilum (ex Ratnadevi et al. 2023)</taxon>
    </lineage>
</organism>
<dbReference type="InterPro" id="IPR022637">
    <property type="entry name" value="DNA_polIII_beta_cen"/>
</dbReference>
<sequence>MKFCVDKNQFIESLSLIQSIINPRSTLPILSHLHLTAQIPDLVVLFATDLQTSLKLSLKATVTESGITTLPARRLLTIVRELESNELTLETDSNHLTTLSSGNCLFKINGLPEDDYPKFSPGKFNNFMEMPQSKLRKMLKMVDYAMADESRPALNGAWFSVKSGRFEVAATDGKRLAYVFDDFETSGLEAEGIVPAKAILEISRIIENSDKALKMFLDPNKIFLEYDNILFFSKLIEGKYPNFKQVIPKATTEKAVIDRNTFMHSIRRVSSIASSGTGSIPIFLNFVGNQELILSCQAPEIGQAKETLIIKEFKGEPFSVPFNPFYLLDPLKEMEKEDVILEFVNPSTKGNPCLITEGTNFVYVLMPIKNQ</sequence>
<comment type="subunit">
    <text evidence="10">Forms a ring-shaped head-to-tail homodimer around DNA.</text>
</comment>
<dbReference type="Proteomes" id="UP001161497">
    <property type="component" value="Chromosome"/>
</dbReference>
<evidence type="ECO:0000259" key="11">
    <source>
        <dbReference type="Pfam" id="PF00712"/>
    </source>
</evidence>
<dbReference type="EMBL" id="OX458932">
    <property type="protein sequence ID" value="CAI9084413.1"/>
    <property type="molecule type" value="Genomic_DNA"/>
</dbReference>